<feature type="transmembrane region" description="Helical" evidence="9">
    <location>
        <begin position="52"/>
        <end position="68"/>
    </location>
</feature>
<feature type="transmembrane region" description="Helical" evidence="9">
    <location>
        <begin position="339"/>
        <end position="359"/>
    </location>
</feature>
<dbReference type="InterPro" id="IPR001279">
    <property type="entry name" value="Metallo-B-lactamas"/>
</dbReference>
<feature type="transmembrane region" description="Helical" evidence="9">
    <location>
        <begin position="27"/>
        <end position="45"/>
    </location>
</feature>
<feature type="transmembrane region" description="Helical" evidence="9">
    <location>
        <begin position="391"/>
        <end position="412"/>
    </location>
</feature>
<dbReference type="InterPro" id="IPR004477">
    <property type="entry name" value="ComEC_N"/>
</dbReference>
<dbReference type="EMBL" id="JBHUGF010000010">
    <property type="protein sequence ID" value="MFD1989441.1"/>
    <property type="molecule type" value="Genomic_DNA"/>
</dbReference>
<dbReference type="InterPro" id="IPR052159">
    <property type="entry name" value="Competence_DNA_uptake"/>
</dbReference>
<reference evidence="12" key="1">
    <citation type="journal article" date="2019" name="Int. J. Syst. Evol. Microbiol.">
        <title>The Global Catalogue of Microorganisms (GCM) 10K type strain sequencing project: providing services to taxonomists for standard genome sequencing and annotation.</title>
        <authorList>
            <consortium name="The Broad Institute Genomics Platform"/>
            <consortium name="The Broad Institute Genome Sequencing Center for Infectious Disease"/>
            <person name="Wu L."/>
            <person name="Ma J."/>
        </authorList>
    </citation>
    <scope>NUCLEOTIDE SEQUENCE [LARGE SCALE GENOMIC DNA]</scope>
    <source>
        <strain evidence="12">CGMCC 1.15067</strain>
    </source>
</reference>
<feature type="domain" description="Metallo-beta-lactamase" evidence="10">
    <location>
        <begin position="622"/>
        <end position="841"/>
    </location>
</feature>
<evidence type="ECO:0000259" key="10">
    <source>
        <dbReference type="SMART" id="SM00849"/>
    </source>
</evidence>
<dbReference type="PANTHER" id="PTHR30619">
    <property type="entry name" value="DNA INTERNALIZATION/COMPETENCE PROTEIN COMEC/REC2"/>
    <property type="match status" value="1"/>
</dbReference>
<dbReference type="PANTHER" id="PTHR30619:SF1">
    <property type="entry name" value="RECOMBINATION PROTEIN 2"/>
    <property type="match status" value="1"/>
</dbReference>
<evidence type="ECO:0000313" key="11">
    <source>
        <dbReference type="EMBL" id="MFD1989441.1"/>
    </source>
</evidence>
<name>A0ABW4USP4_9BACL</name>
<dbReference type="NCBIfam" id="TIGR00360">
    <property type="entry name" value="ComEC_N-term"/>
    <property type="match status" value="1"/>
</dbReference>
<keyword evidence="12" id="KW-1185">Reference proteome</keyword>
<comment type="catalytic activity">
    <reaction evidence="8">
        <text>3',5'-cyclic UMP + H2O = UMP + H(+)</text>
        <dbReference type="Rhea" id="RHEA:70575"/>
        <dbReference type="ChEBI" id="CHEBI:15377"/>
        <dbReference type="ChEBI" id="CHEBI:15378"/>
        <dbReference type="ChEBI" id="CHEBI:57865"/>
        <dbReference type="ChEBI" id="CHEBI:184387"/>
    </reaction>
    <physiologicalReaction direction="left-to-right" evidence="8">
        <dbReference type="Rhea" id="RHEA:70576"/>
    </physiologicalReaction>
</comment>
<dbReference type="InterPro" id="IPR036866">
    <property type="entry name" value="RibonucZ/Hydroxyglut_hydro"/>
</dbReference>
<evidence type="ECO:0000256" key="4">
    <source>
        <dbReference type="ARBA" id="ARBA00022989"/>
    </source>
</evidence>
<protein>
    <submittedName>
        <fullName evidence="11">ComEC/Rec2 family competence protein</fullName>
    </submittedName>
</protein>
<feature type="transmembrane region" description="Helical" evidence="9">
    <location>
        <begin position="586"/>
        <end position="604"/>
    </location>
</feature>
<evidence type="ECO:0000256" key="6">
    <source>
        <dbReference type="ARBA" id="ARBA00034221"/>
    </source>
</evidence>
<keyword evidence="3 9" id="KW-0812">Transmembrane</keyword>
<dbReference type="SMART" id="SM00849">
    <property type="entry name" value="Lactamase_B"/>
    <property type="match status" value="1"/>
</dbReference>
<dbReference type="InterPro" id="IPR025405">
    <property type="entry name" value="DUF4131"/>
</dbReference>
<evidence type="ECO:0000256" key="3">
    <source>
        <dbReference type="ARBA" id="ARBA00022692"/>
    </source>
</evidence>
<organism evidence="11 12">
    <name type="scientific">Paenibacillus nicotianae</name>
    <dbReference type="NCBI Taxonomy" id="1526551"/>
    <lineage>
        <taxon>Bacteria</taxon>
        <taxon>Bacillati</taxon>
        <taxon>Bacillota</taxon>
        <taxon>Bacilli</taxon>
        <taxon>Bacillales</taxon>
        <taxon>Paenibacillaceae</taxon>
        <taxon>Paenibacillus</taxon>
    </lineage>
</organism>
<comment type="subcellular location">
    <subcellularLocation>
        <location evidence="1">Cell membrane</location>
        <topology evidence="1">Multi-pass membrane protein</topology>
    </subcellularLocation>
</comment>
<proteinExistence type="predicted"/>
<evidence type="ECO:0000313" key="12">
    <source>
        <dbReference type="Proteomes" id="UP001597403"/>
    </source>
</evidence>
<dbReference type="RefSeq" id="WP_204823210.1">
    <property type="nucleotide sequence ID" value="NZ_JBHUGF010000010.1"/>
</dbReference>
<dbReference type="Pfam" id="PF13567">
    <property type="entry name" value="DUF4131"/>
    <property type="match status" value="1"/>
</dbReference>
<feature type="transmembrane region" description="Helical" evidence="9">
    <location>
        <begin position="293"/>
        <end position="310"/>
    </location>
</feature>
<keyword evidence="2" id="KW-1003">Cell membrane</keyword>
<dbReference type="Pfam" id="PF00753">
    <property type="entry name" value="Lactamase_B"/>
    <property type="match status" value="1"/>
</dbReference>
<gene>
    <name evidence="11" type="ORF">ACFSGI_05685</name>
</gene>
<feature type="transmembrane region" description="Helical" evidence="9">
    <location>
        <begin position="365"/>
        <end position="384"/>
    </location>
</feature>
<dbReference type="CDD" id="cd07731">
    <property type="entry name" value="ComA-like_MBL-fold"/>
    <property type="match status" value="1"/>
</dbReference>
<dbReference type="Proteomes" id="UP001597403">
    <property type="component" value="Unassembled WGS sequence"/>
</dbReference>
<evidence type="ECO:0000256" key="9">
    <source>
        <dbReference type="SAM" id="Phobius"/>
    </source>
</evidence>
<dbReference type="SUPFAM" id="SSF56281">
    <property type="entry name" value="Metallo-hydrolase/oxidoreductase"/>
    <property type="match status" value="1"/>
</dbReference>
<comment type="catalytic activity">
    <reaction evidence="6">
        <text>3',5'-cyclic CMP + H2O = CMP + H(+)</text>
        <dbReference type="Rhea" id="RHEA:72675"/>
        <dbReference type="ChEBI" id="CHEBI:15377"/>
        <dbReference type="ChEBI" id="CHEBI:15378"/>
        <dbReference type="ChEBI" id="CHEBI:58003"/>
        <dbReference type="ChEBI" id="CHEBI:60377"/>
    </reaction>
    <physiologicalReaction direction="left-to-right" evidence="6">
        <dbReference type="Rhea" id="RHEA:72676"/>
    </physiologicalReaction>
</comment>
<keyword evidence="5 9" id="KW-0472">Membrane</keyword>
<dbReference type="Pfam" id="PF03772">
    <property type="entry name" value="Competence"/>
    <property type="match status" value="1"/>
</dbReference>
<feature type="transmembrane region" description="Helical" evidence="9">
    <location>
        <begin position="483"/>
        <end position="503"/>
    </location>
</feature>
<comment type="function">
    <text evidence="7">Counteracts the endogenous Pycsar antiviral defense system. Phosphodiesterase that enables metal-dependent hydrolysis of host cyclic nucleotide Pycsar defense signals such as cCMP and cUMP.</text>
</comment>
<evidence type="ECO:0000256" key="1">
    <source>
        <dbReference type="ARBA" id="ARBA00004651"/>
    </source>
</evidence>
<dbReference type="PROSITE" id="PS51257">
    <property type="entry name" value="PROKAR_LIPOPROTEIN"/>
    <property type="match status" value="1"/>
</dbReference>
<sequence>MQTRPLVALCVVWVGGSMIACLASEYIWWVLIGLVLILFSGYLVFPQLQRSILILGSVMLIATVYWHWNEIRNQSDIPSTLQLQASQMIDQSVQGKGVIISPIKVDGDLVTFFMNMYQLQEEHSLATPEKVRIQLKLATEAELQTAALWQRGDHIKIQGIWKVPGEARNFNTFDYRYYLRTQYVHWIISAKGANSLEKATLALPKITTWKWGLLRYNDQVRANLGAHIDLLFDDHDRGYMKGLLIGDSGDLDPETFASFSRQGLTHILAISGLHVAIYTAILLWILCQMKMTIERACLIVIVLLPIYVLLTGASPSAVRAGIMGMIGLYALSRGILKDGLHILCAACIGMLLYEPYYLLNVSFQLSFIVTAGLVIFVPLVQPLLQKIPAKWAGAIAVTGVAQIISFPLTIYYFNQFSILSSVANFILVPIVSLIVLPAGSIVLALSYIWLPIAHSLGNVISWINTWTFHLVDWIDIIPGMLTIWYSPSILWILLYYVLLYTGLRCHQSIAQWKFREQPSYADYVDPSSADQHSAITQPLEKRISVQDSPYAKSNLINTKQSFLFINFIYSKWRALSYQSSWIKRRYVACGISGLIMIGLIVYGYTQPITSGKGTVQYLDVGQGDSILITTPQGKQILVDGGGTMTFERPGQEWRKRKNPYEIGNKLLVPLLKKRGVHHLDAVILTHGDHDHAGGLPAVIEQIPVNHFMFNGTLPDGDSLHSLMKPILDQQIPLIAPAPGSELQIDDQTTLTFLAPEPPRQHNAIYNNNKGLPREENQNHYSIVFLLTMNHRHFLFTGDADQAEEQGILYQLQQSSTFQKNPVFTASLAESTFPIDVLKIGHHGSKTSSSIEWLQYWQPALSVISVGATNTYGHPTEEVLQRIEKVDSEVARTDLQGEIQIQVHPDGEIVQRVMFPLP</sequence>
<evidence type="ECO:0000256" key="2">
    <source>
        <dbReference type="ARBA" id="ARBA00022475"/>
    </source>
</evidence>
<dbReference type="InterPro" id="IPR035681">
    <property type="entry name" value="ComA-like_MBL"/>
</dbReference>
<evidence type="ECO:0000256" key="7">
    <source>
        <dbReference type="ARBA" id="ARBA00034301"/>
    </source>
</evidence>
<comment type="caution">
    <text evidence="11">The sequence shown here is derived from an EMBL/GenBank/DDBJ whole genome shotgun (WGS) entry which is preliminary data.</text>
</comment>
<evidence type="ECO:0000256" key="8">
    <source>
        <dbReference type="ARBA" id="ARBA00048505"/>
    </source>
</evidence>
<evidence type="ECO:0000256" key="5">
    <source>
        <dbReference type="ARBA" id="ARBA00023136"/>
    </source>
</evidence>
<feature type="transmembrane region" description="Helical" evidence="9">
    <location>
        <begin position="263"/>
        <end position="286"/>
    </location>
</feature>
<accession>A0ABW4USP4</accession>
<keyword evidence="4 9" id="KW-1133">Transmembrane helix</keyword>
<dbReference type="Gene3D" id="3.60.15.10">
    <property type="entry name" value="Ribonuclease Z/Hydroxyacylglutathione hydrolase-like"/>
    <property type="match status" value="1"/>
</dbReference>